<keyword evidence="5 7" id="KW-1133">Transmembrane helix</keyword>
<reference evidence="9 10" key="1">
    <citation type="submission" date="2019-07" db="EMBL/GenBank/DDBJ databases">
        <title>Whole genome shotgun sequence of Rhodospirillum oryzae NBRC 107573.</title>
        <authorList>
            <person name="Hosoyama A."/>
            <person name="Uohara A."/>
            <person name="Ohji S."/>
            <person name="Ichikawa N."/>
        </authorList>
    </citation>
    <scope>NUCLEOTIDE SEQUENCE [LARGE SCALE GENOMIC DNA]</scope>
    <source>
        <strain evidence="9 10">NBRC 107573</strain>
    </source>
</reference>
<comment type="subcellular location">
    <subcellularLocation>
        <location evidence="1">Cell membrane</location>
        <topology evidence="1">Multi-pass membrane protein</topology>
    </subcellularLocation>
</comment>
<keyword evidence="4 7" id="KW-0812">Transmembrane</keyword>
<sequence length="408" mass="43335">MKPWYSGQAMVLGWRDLRHEPVAALCQVLAVMAVLTPLLLLYGLKTGVITHLLDDLRKDVRTLQVSIVNETNFTTDWIVARRQDPAVGFIQAHTRSLATDVDLVVGQGTEQRLGRATLLASGAGDPLLPDATLPPDLHGIVVSRALASTLKVDTGYEVNLMVSRKWQGGLQAVRLPLTVAGIVPLEKLEGAVALVALDTLVDVERWRDGAAVPERGWMEGEERGPRVPSFPNIRLYAASLEAVAPLVGRLSAEGYEVRSHLGAINGILTLNHGLDLLFVMLGGAAALGGSIAFGATLWANVLRKQGFVALIRLQGMRRRAVMFFPLTQAVALTLGGFGVSVAVAELAQALINRFLGPEFGIGSAVCRILPEHIGVAALLALALAIVASLAAAATIARTDPSQGVIHVV</sequence>
<gene>
    <name evidence="9" type="ORF">ROR02_18550</name>
</gene>
<keyword evidence="10" id="KW-1185">Reference proteome</keyword>
<dbReference type="Proteomes" id="UP000321567">
    <property type="component" value="Unassembled WGS sequence"/>
</dbReference>
<dbReference type="EMBL" id="BJZO01000046">
    <property type="protein sequence ID" value="GEO81724.1"/>
    <property type="molecule type" value="Genomic_DNA"/>
</dbReference>
<feature type="transmembrane region" description="Helical" evidence="7">
    <location>
        <begin position="320"/>
        <end position="344"/>
    </location>
</feature>
<dbReference type="InterPro" id="IPR003838">
    <property type="entry name" value="ABC3_permease_C"/>
</dbReference>
<dbReference type="Pfam" id="PF02687">
    <property type="entry name" value="FtsX"/>
    <property type="match status" value="1"/>
</dbReference>
<protein>
    <recommendedName>
        <fullName evidence="8">ABC3 transporter permease C-terminal domain-containing protein</fullName>
    </recommendedName>
</protein>
<dbReference type="GO" id="GO:0098797">
    <property type="term" value="C:plasma membrane protein complex"/>
    <property type="evidence" value="ECO:0007669"/>
    <property type="project" value="TreeGrafter"/>
</dbReference>
<proteinExistence type="inferred from homology"/>
<dbReference type="PANTHER" id="PTHR30489:SF0">
    <property type="entry name" value="LIPOPROTEIN-RELEASING SYSTEM TRANSMEMBRANE PROTEIN LOLE"/>
    <property type="match status" value="1"/>
</dbReference>
<comment type="similarity">
    <text evidence="2">Belongs to the ABC-4 integral membrane protein family. LolC/E subfamily.</text>
</comment>
<evidence type="ECO:0000256" key="6">
    <source>
        <dbReference type="ARBA" id="ARBA00023136"/>
    </source>
</evidence>
<evidence type="ECO:0000256" key="2">
    <source>
        <dbReference type="ARBA" id="ARBA00005236"/>
    </source>
</evidence>
<dbReference type="AlphaFoldDB" id="A0A512H8E0"/>
<evidence type="ECO:0000313" key="9">
    <source>
        <dbReference type="EMBL" id="GEO81724.1"/>
    </source>
</evidence>
<accession>A0A512H8E0</accession>
<keyword evidence="3" id="KW-1003">Cell membrane</keyword>
<dbReference type="GO" id="GO:0044874">
    <property type="term" value="P:lipoprotein localization to outer membrane"/>
    <property type="evidence" value="ECO:0007669"/>
    <property type="project" value="TreeGrafter"/>
</dbReference>
<evidence type="ECO:0000313" key="10">
    <source>
        <dbReference type="Proteomes" id="UP000321567"/>
    </source>
</evidence>
<organism evidence="9 10">
    <name type="scientific">Pararhodospirillum oryzae</name>
    <dbReference type="NCBI Taxonomy" id="478448"/>
    <lineage>
        <taxon>Bacteria</taxon>
        <taxon>Pseudomonadati</taxon>
        <taxon>Pseudomonadota</taxon>
        <taxon>Alphaproteobacteria</taxon>
        <taxon>Rhodospirillales</taxon>
        <taxon>Rhodospirillaceae</taxon>
        <taxon>Pararhodospirillum</taxon>
    </lineage>
</organism>
<dbReference type="InterPro" id="IPR051447">
    <property type="entry name" value="Lipoprotein-release_system"/>
</dbReference>
<feature type="transmembrane region" description="Helical" evidence="7">
    <location>
        <begin position="373"/>
        <end position="396"/>
    </location>
</feature>
<evidence type="ECO:0000256" key="7">
    <source>
        <dbReference type="SAM" id="Phobius"/>
    </source>
</evidence>
<evidence type="ECO:0000256" key="5">
    <source>
        <dbReference type="ARBA" id="ARBA00022989"/>
    </source>
</evidence>
<evidence type="ECO:0000256" key="1">
    <source>
        <dbReference type="ARBA" id="ARBA00004651"/>
    </source>
</evidence>
<feature type="domain" description="ABC3 transporter permease C-terminal" evidence="8">
    <location>
        <begin position="281"/>
        <end position="400"/>
    </location>
</feature>
<keyword evidence="6 7" id="KW-0472">Membrane</keyword>
<evidence type="ECO:0000256" key="4">
    <source>
        <dbReference type="ARBA" id="ARBA00022692"/>
    </source>
</evidence>
<dbReference type="PANTHER" id="PTHR30489">
    <property type="entry name" value="LIPOPROTEIN-RELEASING SYSTEM TRANSMEMBRANE PROTEIN LOLE"/>
    <property type="match status" value="1"/>
</dbReference>
<feature type="transmembrane region" description="Helical" evidence="7">
    <location>
        <begin position="276"/>
        <end position="299"/>
    </location>
</feature>
<dbReference type="RefSeq" id="WP_147163752.1">
    <property type="nucleotide sequence ID" value="NZ_BJZO01000046.1"/>
</dbReference>
<feature type="transmembrane region" description="Helical" evidence="7">
    <location>
        <begin position="21"/>
        <end position="44"/>
    </location>
</feature>
<comment type="caution">
    <text evidence="9">The sequence shown here is derived from an EMBL/GenBank/DDBJ whole genome shotgun (WGS) entry which is preliminary data.</text>
</comment>
<name>A0A512H8E0_9PROT</name>
<evidence type="ECO:0000256" key="3">
    <source>
        <dbReference type="ARBA" id="ARBA00022475"/>
    </source>
</evidence>
<dbReference type="OrthoDB" id="5410375at2"/>
<evidence type="ECO:0000259" key="8">
    <source>
        <dbReference type="Pfam" id="PF02687"/>
    </source>
</evidence>